<dbReference type="Proteomes" id="UP001335648">
    <property type="component" value="Unassembled WGS sequence"/>
</dbReference>
<comment type="caution">
    <text evidence="3">The sequence shown here is derived from an EMBL/GenBank/DDBJ whole genome shotgun (WGS) entry which is preliminary data.</text>
</comment>
<reference evidence="3 4" key="1">
    <citation type="journal article" date="2023" name="Mol. Biol. Evol.">
        <title>Genomics of Secondarily Temperate Adaptation in the Only Non-Antarctic Icefish.</title>
        <authorList>
            <person name="Rivera-Colon A.G."/>
            <person name="Rayamajhi N."/>
            <person name="Minhas B.F."/>
            <person name="Madrigal G."/>
            <person name="Bilyk K.T."/>
            <person name="Yoon V."/>
            <person name="Hune M."/>
            <person name="Gregory S."/>
            <person name="Cheng C.H.C."/>
            <person name="Catchen J.M."/>
        </authorList>
    </citation>
    <scope>NUCLEOTIDE SEQUENCE [LARGE SCALE GENOMIC DNA]</scope>
    <source>
        <strain evidence="3">JC2023a</strain>
    </source>
</reference>
<feature type="region of interest" description="Disordered" evidence="1">
    <location>
        <begin position="65"/>
        <end position="87"/>
    </location>
</feature>
<feature type="domain" description="CxC3 like cysteine cluster" evidence="2">
    <location>
        <begin position="218"/>
        <end position="313"/>
    </location>
</feature>
<feature type="compositionally biased region" description="Basic and acidic residues" evidence="1">
    <location>
        <begin position="19"/>
        <end position="30"/>
    </location>
</feature>
<evidence type="ECO:0000313" key="3">
    <source>
        <dbReference type="EMBL" id="KAK5880632.1"/>
    </source>
</evidence>
<evidence type="ECO:0000259" key="2">
    <source>
        <dbReference type="Pfam" id="PF18804"/>
    </source>
</evidence>
<name>A0AAN8B9J8_9TELE</name>
<accession>A0AAN8B9J8</accession>
<dbReference type="PANTHER" id="PTHR33104">
    <property type="entry name" value="SI:DKEY-29D5.2"/>
    <property type="match status" value="1"/>
</dbReference>
<gene>
    <name evidence="3" type="ORF">CesoFtcFv8_023637</name>
</gene>
<evidence type="ECO:0000313" key="4">
    <source>
        <dbReference type="Proteomes" id="UP001335648"/>
    </source>
</evidence>
<feature type="region of interest" description="Disordered" evidence="1">
    <location>
        <begin position="828"/>
        <end position="853"/>
    </location>
</feature>
<dbReference type="InterPro" id="IPR040564">
    <property type="entry name" value="CxC3-like"/>
</dbReference>
<proteinExistence type="predicted"/>
<dbReference type="AlphaFoldDB" id="A0AAN8B9J8"/>
<protein>
    <recommendedName>
        <fullName evidence="2">CxC3 like cysteine cluster domain-containing protein</fullName>
    </recommendedName>
</protein>
<dbReference type="PANTHER" id="PTHR33104:SF2">
    <property type="entry name" value="CXC3 LIKE CYSTEINE CLUSTER DOMAIN-CONTAINING PROTEIN"/>
    <property type="match status" value="1"/>
</dbReference>
<feature type="compositionally biased region" description="Basic and acidic residues" evidence="1">
    <location>
        <begin position="837"/>
        <end position="853"/>
    </location>
</feature>
<dbReference type="Pfam" id="PF18758">
    <property type="entry name" value="KDZ"/>
    <property type="match status" value="1"/>
</dbReference>
<feature type="region of interest" description="Disordered" evidence="1">
    <location>
        <begin position="1"/>
        <end position="32"/>
    </location>
</feature>
<dbReference type="EMBL" id="JAULUE010002064">
    <property type="protein sequence ID" value="KAK5880632.1"/>
    <property type="molecule type" value="Genomic_DNA"/>
</dbReference>
<dbReference type="Pfam" id="PF18804">
    <property type="entry name" value="CxC3"/>
    <property type="match status" value="1"/>
</dbReference>
<keyword evidence="4" id="KW-1185">Reference proteome</keyword>
<organism evidence="3 4">
    <name type="scientific">Champsocephalus esox</name>
    <name type="common">pike icefish</name>
    <dbReference type="NCBI Taxonomy" id="159716"/>
    <lineage>
        <taxon>Eukaryota</taxon>
        <taxon>Metazoa</taxon>
        <taxon>Chordata</taxon>
        <taxon>Craniata</taxon>
        <taxon>Vertebrata</taxon>
        <taxon>Euteleostomi</taxon>
        <taxon>Actinopterygii</taxon>
        <taxon>Neopterygii</taxon>
        <taxon>Teleostei</taxon>
        <taxon>Neoteleostei</taxon>
        <taxon>Acanthomorphata</taxon>
        <taxon>Eupercaria</taxon>
        <taxon>Perciformes</taxon>
        <taxon>Notothenioidei</taxon>
        <taxon>Channichthyidae</taxon>
        <taxon>Champsocephalus</taxon>
    </lineage>
</organism>
<dbReference type="InterPro" id="IPR040521">
    <property type="entry name" value="KDZ"/>
</dbReference>
<sequence length="853" mass="98171">MEKFDTKANTWVQAQKRNRKEEEKKAKPSEEQLEDAIFHADLLCKQLKEEEDRARAASSRSRIRWVGKDAQGRPLKRRDRSGATCRRTKEDEIQQLQELLVDQPSTSSSWCLRQSAAQLEWQKARSHHLDSLLSSTVVPERRCSHCSAPAVLRCRECMPLEWLCHDCDVSKHSIHTLHNRESFNEGYFKCIPPTMSLVKTNDMFTLRHQDRLLPTGRPSHSCNPKGVTESIGRPVIFVCINGRYDLHLPKRVCNTCYYEWTPDWGDLIRSGYWPASVNGDTLYSTDVFKSFEDLKTVAPGLSRQAFLQMLERRTQHYGRTGKIHGDVFQRSFLEYMACQYECQEIMCEEPFSCPACTPKMLAVSVDGNRKQYRFRLSQRIDEPLFKGPFIMKDSAVTDFVDKVRTNVKCTPGKGTCGTSQWSAARETARRASRLDEEGLEVAVCRHGVLLKALNMFRGEIFAYPLFLQMQFQATNVHFYCTDIACKYWPYLEKVAKTMPELRPLLSMQPFLSVMHAKAHSTKCEIVWSGRNLEGAGSTAGEEVEMVNSFLSRCAITTKYMTKSARNDMLTVHAMGWNRRKQENLHVVLAKRYVKTITMLEGETQKMKDTCEELGCPEDKVQQWVNDVRDWATNDNTSGDNQSLQRSIEQLFLGLCQKKACLYRQTDSNKIRQLRRKRLREEKTKLLAAIRQYNTGQPPETEIQEEEVERRLSAEQQTTDSLIWPWEVQSDESVSILAQKKVFDAYMGKRRLVEERAIIVREMRQHCLYLRSQADKIRMQMQHVSCGGHSDMAQEGRDGLASLLKKRLADVDTHIQHLSSAYSLAIGPNAPQWPDDSVENHDQDSDISDDSSHP</sequence>
<evidence type="ECO:0000256" key="1">
    <source>
        <dbReference type="SAM" id="MobiDB-lite"/>
    </source>
</evidence>
<dbReference type="CDD" id="cd19757">
    <property type="entry name" value="Bbox1"/>
    <property type="match status" value="1"/>
</dbReference>